<dbReference type="AlphaFoldDB" id="A0A401T943"/>
<evidence type="ECO:0000313" key="2">
    <source>
        <dbReference type="EMBL" id="GCC39122.1"/>
    </source>
</evidence>
<protein>
    <submittedName>
        <fullName evidence="2">Uncharacterized protein</fullName>
    </submittedName>
</protein>
<feature type="compositionally biased region" description="Basic and acidic residues" evidence="1">
    <location>
        <begin position="30"/>
        <end position="45"/>
    </location>
</feature>
<keyword evidence="3" id="KW-1185">Reference proteome</keyword>
<evidence type="ECO:0000256" key="1">
    <source>
        <dbReference type="SAM" id="MobiDB-lite"/>
    </source>
</evidence>
<accession>A0A401T943</accession>
<proteinExistence type="predicted"/>
<dbReference type="Proteomes" id="UP000287033">
    <property type="component" value="Unassembled WGS sequence"/>
</dbReference>
<comment type="caution">
    <text evidence="2">The sequence shown here is derived from an EMBL/GenBank/DDBJ whole genome shotgun (WGS) entry which is preliminary data.</text>
</comment>
<feature type="region of interest" description="Disordered" evidence="1">
    <location>
        <begin position="30"/>
        <end position="82"/>
    </location>
</feature>
<feature type="compositionally biased region" description="Basic and acidic residues" evidence="1">
    <location>
        <begin position="58"/>
        <end position="72"/>
    </location>
</feature>
<sequence length="82" mass="8926">MFYCAGEASCIVDSWSTLIGNTATQLRSGMDQRVDVHDSDGRLSNEDTSQAIMGQVLADRESKSHDDPEHRSANHAIASHGH</sequence>
<reference evidence="2 3" key="1">
    <citation type="journal article" date="2018" name="Nat. Ecol. Evol.">
        <title>Shark genomes provide insights into elasmobranch evolution and the origin of vertebrates.</title>
        <authorList>
            <person name="Hara Y"/>
            <person name="Yamaguchi K"/>
            <person name="Onimaru K"/>
            <person name="Kadota M"/>
            <person name="Koyanagi M"/>
            <person name="Keeley SD"/>
            <person name="Tatsumi K"/>
            <person name="Tanaka K"/>
            <person name="Motone F"/>
            <person name="Kageyama Y"/>
            <person name="Nozu R"/>
            <person name="Adachi N"/>
            <person name="Nishimura O"/>
            <person name="Nakagawa R"/>
            <person name="Tanegashima C"/>
            <person name="Kiyatake I"/>
            <person name="Matsumoto R"/>
            <person name="Murakumo K"/>
            <person name="Nishida K"/>
            <person name="Terakita A"/>
            <person name="Kuratani S"/>
            <person name="Sato K"/>
            <person name="Hyodo S Kuraku.S."/>
        </authorList>
    </citation>
    <scope>NUCLEOTIDE SEQUENCE [LARGE SCALE GENOMIC DNA]</scope>
</reference>
<evidence type="ECO:0000313" key="3">
    <source>
        <dbReference type="Proteomes" id="UP000287033"/>
    </source>
</evidence>
<dbReference type="EMBL" id="BEZZ01018312">
    <property type="protein sequence ID" value="GCC39122.1"/>
    <property type="molecule type" value="Genomic_DNA"/>
</dbReference>
<name>A0A401T943_CHIPU</name>
<organism evidence="2 3">
    <name type="scientific">Chiloscyllium punctatum</name>
    <name type="common">Brownbanded bambooshark</name>
    <name type="synonym">Hemiscyllium punctatum</name>
    <dbReference type="NCBI Taxonomy" id="137246"/>
    <lineage>
        <taxon>Eukaryota</taxon>
        <taxon>Metazoa</taxon>
        <taxon>Chordata</taxon>
        <taxon>Craniata</taxon>
        <taxon>Vertebrata</taxon>
        <taxon>Chondrichthyes</taxon>
        <taxon>Elasmobranchii</taxon>
        <taxon>Galeomorphii</taxon>
        <taxon>Galeoidea</taxon>
        <taxon>Orectolobiformes</taxon>
        <taxon>Hemiscylliidae</taxon>
        <taxon>Chiloscyllium</taxon>
    </lineage>
</organism>
<gene>
    <name evidence="2" type="ORF">chiPu_0023266</name>
</gene>